<dbReference type="Gene3D" id="3.50.50.60">
    <property type="entry name" value="FAD/NAD(P)-binding domain"/>
    <property type="match status" value="2"/>
</dbReference>
<organism evidence="7 8">
    <name type="scientific">Granulimonas faecalis</name>
    <dbReference type="NCBI Taxonomy" id="2894155"/>
    <lineage>
        <taxon>Bacteria</taxon>
        <taxon>Bacillati</taxon>
        <taxon>Actinomycetota</taxon>
        <taxon>Coriobacteriia</taxon>
        <taxon>Coriobacteriales</taxon>
        <taxon>Kribbibacteriaceae</taxon>
        <taxon>Granulimonas</taxon>
    </lineage>
</organism>
<dbReference type="GO" id="GO:0006537">
    <property type="term" value="P:glutamate biosynthetic process"/>
    <property type="evidence" value="ECO:0007669"/>
    <property type="project" value="UniProtKB-KW"/>
</dbReference>
<dbReference type="PANTHER" id="PTHR43100">
    <property type="entry name" value="GLUTAMATE SYNTHASE [NADPH] SMALL CHAIN"/>
    <property type="match status" value="1"/>
</dbReference>
<keyword evidence="1" id="KW-0028">Amino-acid biosynthesis</keyword>
<dbReference type="GO" id="GO:0016639">
    <property type="term" value="F:oxidoreductase activity, acting on the CH-NH2 group of donors, NAD or NADP as acceptor"/>
    <property type="evidence" value="ECO:0007669"/>
    <property type="project" value="InterPro"/>
</dbReference>
<dbReference type="InterPro" id="IPR023753">
    <property type="entry name" value="FAD/NAD-binding_dom"/>
</dbReference>
<dbReference type="InterPro" id="IPR028261">
    <property type="entry name" value="DPD_II"/>
</dbReference>
<dbReference type="PANTHER" id="PTHR43100:SF3">
    <property type="entry name" value="FAD_NAD(P)-BINDING DOMAIN-CONTAINING PROTEIN"/>
    <property type="match status" value="1"/>
</dbReference>
<feature type="domain" description="Dihydroprymidine dehydrogenase" evidence="6">
    <location>
        <begin position="29"/>
        <end position="138"/>
    </location>
</feature>
<dbReference type="InterPro" id="IPR051394">
    <property type="entry name" value="Glutamate_Synthase"/>
</dbReference>
<dbReference type="Pfam" id="PF14691">
    <property type="entry name" value="Fer4_20"/>
    <property type="match status" value="1"/>
</dbReference>
<dbReference type="EMBL" id="BQKC01000001">
    <property type="protein sequence ID" value="GJM55771.1"/>
    <property type="molecule type" value="Genomic_DNA"/>
</dbReference>
<name>A0AAV5B529_9ACTN</name>
<dbReference type="SUPFAM" id="SSF46548">
    <property type="entry name" value="alpha-helical ferredoxin"/>
    <property type="match status" value="1"/>
</dbReference>
<dbReference type="InterPro" id="IPR006005">
    <property type="entry name" value="Glut_synth_ssu1"/>
</dbReference>
<reference evidence="7" key="1">
    <citation type="journal article" date="2022" name="Int. J. Syst. Evol. Microbiol.">
        <title>Granulimonas faecalis gen. nov., sp. nov., and Leptogranulimonas caecicola gen. nov., sp. nov., novel lactate-producing Atopobiaceae bacteria isolated from mouse intestines, and an emended description of the family Atopobiaceae.</title>
        <authorList>
            <person name="Morinaga K."/>
            <person name="Kusada H."/>
            <person name="Sakamoto S."/>
            <person name="Murakami T."/>
            <person name="Toyoda A."/>
            <person name="Mori H."/>
            <person name="Meng X.Y."/>
            <person name="Takashino M."/>
            <person name="Murotomi K."/>
            <person name="Tamaki H."/>
        </authorList>
    </citation>
    <scope>NUCLEOTIDE SEQUENCE</scope>
    <source>
        <strain evidence="7">OPF53</strain>
    </source>
</reference>
<evidence type="ECO:0000256" key="2">
    <source>
        <dbReference type="ARBA" id="ARBA00023002"/>
    </source>
</evidence>
<dbReference type="SUPFAM" id="SSF51971">
    <property type="entry name" value="Nucleotide-binding domain"/>
    <property type="match status" value="1"/>
</dbReference>
<dbReference type="PRINTS" id="PR00419">
    <property type="entry name" value="ADXRDTASE"/>
</dbReference>
<dbReference type="Proteomes" id="UP001055025">
    <property type="component" value="Unassembled WGS sequence"/>
</dbReference>
<evidence type="ECO:0000259" key="6">
    <source>
        <dbReference type="Pfam" id="PF14691"/>
    </source>
</evidence>
<dbReference type="NCBIfam" id="TIGR01317">
    <property type="entry name" value="GOGAT_sm_gam"/>
    <property type="match status" value="1"/>
</dbReference>
<evidence type="ECO:0000256" key="3">
    <source>
        <dbReference type="ARBA" id="ARBA00023164"/>
    </source>
</evidence>
<keyword evidence="8" id="KW-1185">Reference proteome</keyword>
<dbReference type="InterPro" id="IPR036188">
    <property type="entry name" value="FAD/NAD-bd_sf"/>
</dbReference>
<evidence type="ECO:0000313" key="8">
    <source>
        <dbReference type="Proteomes" id="UP001055025"/>
    </source>
</evidence>
<protein>
    <submittedName>
        <fullName evidence="7">Glutamate synthase subunit beta</fullName>
    </submittedName>
</protein>
<dbReference type="GO" id="GO:0051536">
    <property type="term" value="F:iron-sulfur cluster binding"/>
    <property type="evidence" value="ECO:0007669"/>
    <property type="project" value="InterPro"/>
</dbReference>
<sequence>MGKVGGFLEIDRCTHGERPVEERLGDYRPIAVPLPDERQRLQASRCMDCGVAFCQTGRPFGRARVSGCPLHNLIPEWNDLVWRGLWGEAAARMRVTNPMPEFTGRVCPALCEAACNLGRDRGATAIKDDELAISDHEWADGGPTAFDPGRPRPLAGRSVAVVGSGPAGLAAAWELRRLGADVTVHERSDAPGGLLMYGIPTMKLDKAVVRRRVEWLAGQGVAFETGSDASDPAVADGIVSSCDAVVLACGAGAARRLAVPGSDLDGVVMAVDYLTASTGAVEAADGDPAAVAPEISAAGLDVVVVGGGDTGTDCVATALRQGARSVRQLEFMARPPETRPASNPWPEWPQELKVDYGQVEAEAVEGVDPRTWGADAQALVDGGDGSVSALRFRHLDWSGGTPVPVEGSEEEVPAQLVLIAMGFTGPVPAVLEAFSVETCDDRPLPLVGEGGHGAVSGCAVPVFVAGDCRSGASLVVSAMADGLACAREVASRLS</sequence>
<dbReference type="RefSeq" id="WP_135978744.1">
    <property type="nucleotide sequence ID" value="NZ_BQKC01000001.1"/>
</dbReference>
<dbReference type="InterPro" id="IPR009051">
    <property type="entry name" value="Helical_ferredxn"/>
</dbReference>
<evidence type="ECO:0000256" key="1">
    <source>
        <dbReference type="ARBA" id="ARBA00022605"/>
    </source>
</evidence>
<keyword evidence="2" id="KW-0560">Oxidoreductase</keyword>
<gene>
    <name evidence="7" type="primary">gltD</name>
    <name evidence="7" type="ORF">ATOP_14260</name>
</gene>
<proteinExistence type="predicted"/>
<dbReference type="Pfam" id="PF07992">
    <property type="entry name" value="Pyr_redox_2"/>
    <property type="match status" value="1"/>
</dbReference>
<dbReference type="Gene3D" id="1.10.1060.10">
    <property type="entry name" value="Alpha-helical ferredoxin"/>
    <property type="match status" value="1"/>
</dbReference>
<evidence type="ECO:0000256" key="4">
    <source>
        <dbReference type="ARBA" id="ARBA00029440"/>
    </source>
</evidence>
<accession>A0AAV5B529</accession>
<evidence type="ECO:0000259" key="5">
    <source>
        <dbReference type="Pfam" id="PF07992"/>
    </source>
</evidence>
<dbReference type="AlphaFoldDB" id="A0AAV5B529"/>
<evidence type="ECO:0000313" key="7">
    <source>
        <dbReference type="EMBL" id="GJM55771.1"/>
    </source>
</evidence>
<comment type="pathway">
    <text evidence="4">Amino-acid biosynthesis.</text>
</comment>
<comment type="caution">
    <text evidence="7">The sequence shown here is derived from an EMBL/GenBank/DDBJ whole genome shotgun (WGS) entry which is preliminary data.</text>
</comment>
<keyword evidence="3" id="KW-0314">Glutamate biosynthesis</keyword>
<feature type="domain" description="FAD/NAD(P)-binding" evidence="5">
    <location>
        <begin position="158"/>
        <end position="335"/>
    </location>
</feature>